<dbReference type="Proteomes" id="UP000287651">
    <property type="component" value="Unassembled WGS sequence"/>
</dbReference>
<evidence type="ECO:0000256" key="1">
    <source>
        <dbReference type="SAM" id="Phobius"/>
    </source>
</evidence>
<keyword evidence="1" id="KW-0812">Transmembrane</keyword>
<evidence type="ECO:0000313" key="3">
    <source>
        <dbReference type="Proteomes" id="UP000287651"/>
    </source>
</evidence>
<evidence type="ECO:0000313" key="2">
    <source>
        <dbReference type="EMBL" id="RRT38122.1"/>
    </source>
</evidence>
<gene>
    <name evidence="2" type="ORF">B296_00034374</name>
</gene>
<feature type="transmembrane region" description="Helical" evidence="1">
    <location>
        <begin position="255"/>
        <end position="275"/>
    </location>
</feature>
<dbReference type="AlphaFoldDB" id="A0A426XF78"/>
<comment type="caution">
    <text evidence="2">The sequence shown here is derived from an EMBL/GenBank/DDBJ whole genome shotgun (WGS) entry which is preliminary data.</text>
</comment>
<sequence>MGKTFGTFFRSSVRKSSSDQSVRQHPFVDISELSEHLVQHRTNLEHFQWIVQPFDLSQCCAKYELNTSSGPAYTIILDRTMGFFSWVNKIKTAVPSLGNLNSPLRSDHPFRRLLSFGSSNGRNEGVAAETELRISPATVAASPDLEAPVIDGVQNSRTTVGMEAQPDNPAAAADTRQDSRTIAELAVPAILSVGVYSSVPSDVQIHHDGLPLYYPFLAMTGLGVGLSLYIIVYALAKSNGGGQEIEFAKRKGMRVAIVFFLIEFVLRILLLQVHWD</sequence>
<keyword evidence="1" id="KW-0472">Membrane</keyword>
<dbReference type="EMBL" id="AMZH03021518">
    <property type="protein sequence ID" value="RRT38122.1"/>
    <property type="molecule type" value="Genomic_DNA"/>
</dbReference>
<keyword evidence="1" id="KW-1133">Transmembrane helix</keyword>
<proteinExistence type="predicted"/>
<feature type="transmembrane region" description="Helical" evidence="1">
    <location>
        <begin position="212"/>
        <end position="235"/>
    </location>
</feature>
<reference evidence="2 3" key="1">
    <citation type="journal article" date="2014" name="Agronomy (Basel)">
        <title>A Draft Genome Sequence for Ensete ventricosum, the Drought-Tolerant Tree Against Hunger.</title>
        <authorList>
            <person name="Harrison J."/>
            <person name="Moore K.A."/>
            <person name="Paszkiewicz K."/>
            <person name="Jones T."/>
            <person name="Grant M."/>
            <person name="Ambacheew D."/>
            <person name="Muzemil S."/>
            <person name="Studholme D.J."/>
        </authorList>
    </citation>
    <scope>NUCLEOTIDE SEQUENCE [LARGE SCALE GENOMIC DNA]</scope>
</reference>
<name>A0A426XF78_ENSVE</name>
<protein>
    <submittedName>
        <fullName evidence="2">Uncharacterized protein</fullName>
    </submittedName>
</protein>
<accession>A0A426XF78</accession>
<organism evidence="2 3">
    <name type="scientific">Ensete ventricosum</name>
    <name type="common">Abyssinian banana</name>
    <name type="synonym">Musa ensete</name>
    <dbReference type="NCBI Taxonomy" id="4639"/>
    <lineage>
        <taxon>Eukaryota</taxon>
        <taxon>Viridiplantae</taxon>
        <taxon>Streptophyta</taxon>
        <taxon>Embryophyta</taxon>
        <taxon>Tracheophyta</taxon>
        <taxon>Spermatophyta</taxon>
        <taxon>Magnoliopsida</taxon>
        <taxon>Liliopsida</taxon>
        <taxon>Zingiberales</taxon>
        <taxon>Musaceae</taxon>
        <taxon>Ensete</taxon>
    </lineage>
</organism>